<protein>
    <submittedName>
        <fullName evidence="1">Uncharacterized protein</fullName>
    </submittedName>
</protein>
<keyword evidence="2" id="KW-1185">Reference proteome</keyword>
<evidence type="ECO:0000313" key="2">
    <source>
        <dbReference type="Proteomes" id="UP000054823"/>
    </source>
</evidence>
<organism evidence="1 2">
    <name type="scientific">Shimia marina</name>
    <dbReference type="NCBI Taxonomy" id="321267"/>
    <lineage>
        <taxon>Bacteria</taxon>
        <taxon>Pseudomonadati</taxon>
        <taxon>Pseudomonadota</taxon>
        <taxon>Alphaproteobacteria</taxon>
        <taxon>Rhodobacterales</taxon>
        <taxon>Roseobacteraceae</taxon>
    </lineage>
</organism>
<reference evidence="1 2" key="1">
    <citation type="submission" date="2015-09" db="EMBL/GenBank/DDBJ databases">
        <authorList>
            <consortium name="Swine Surveillance"/>
        </authorList>
    </citation>
    <scope>NUCLEOTIDE SEQUENCE [LARGE SCALE GENOMIC DNA]</scope>
    <source>
        <strain evidence="1 2">CECT 7688</strain>
    </source>
</reference>
<dbReference type="Proteomes" id="UP000054823">
    <property type="component" value="Unassembled WGS sequence"/>
</dbReference>
<gene>
    <name evidence="1" type="ORF">SHM7688_03772</name>
</gene>
<evidence type="ECO:0000313" key="1">
    <source>
        <dbReference type="EMBL" id="CUH54302.1"/>
    </source>
</evidence>
<name>A0A0P1FC49_9RHOB</name>
<accession>A0A0P1FC49</accession>
<proteinExistence type="predicted"/>
<dbReference type="STRING" id="321267.SHM7688_03772"/>
<dbReference type="AlphaFoldDB" id="A0A0P1FC49"/>
<dbReference type="RefSeq" id="WP_158500713.1">
    <property type="nucleotide sequence ID" value="NZ_CYPW01000040.1"/>
</dbReference>
<sequence length="53" mass="6131">MSASNTKVAETTEDFAARALELLEQSYEYYSQPVRVVENKQQSETYYEYVKAA</sequence>
<dbReference type="EMBL" id="CYPW01000040">
    <property type="protein sequence ID" value="CUH54302.1"/>
    <property type="molecule type" value="Genomic_DNA"/>
</dbReference>